<dbReference type="KEGG" id="aue:C5O00_05840"/>
<protein>
    <submittedName>
        <fullName evidence="1">Porin</fullName>
    </submittedName>
</protein>
<dbReference type="OrthoDB" id="1114561at2"/>
<accession>A0A2S0HVS3</accession>
<name>A0A2S0HVS3_9FLAO</name>
<evidence type="ECO:0000313" key="1">
    <source>
        <dbReference type="EMBL" id="AVI50718.1"/>
    </source>
</evidence>
<dbReference type="InterPro" id="IPR011486">
    <property type="entry name" value="BBP2"/>
</dbReference>
<evidence type="ECO:0000313" key="2">
    <source>
        <dbReference type="Proteomes" id="UP000238442"/>
    </source>
</evidence>
<keyword evidence="2" id="KW-1185">Reference proteome</keyword>
<gene>
    <name evidence="1" type="ORF">C5O00_05840</name>
</gene>
<organism evidence="1 2">
    <name type="scientific">Pukyongia salina</name>
    <dbReference type="NCBI Taxonomy" id="2094025"/>
    <lineage>
        <taxon>Bacteria</taxon>
        <taxon>Pseudomonadati</taxon>
        <taxon>Bacteroidota</taxon>
        <taxon>Flavobacteriia</taxon>
        <taxon>Flavobacteriales</taxon>
        <taxon>Flavobacteriaceae</taxon>
        <taxon>Pukyongia</taxon>
    </lineage>
</organism>
<dbReference type="AlphaFoldDB" id="A0A2S0HVS3"/>
<dbReference type="EMBL" id="CP027062">
    <property type="protein sequence ID" value="AVI50718.1"/>
    <property type="molecule type" value="Genomic_DNA"/>
</dbReference>
<dbReference type="Proteomes" id="UP000238442">
    <property type="component" value="Chromosome"/>
</dbReference>
<dbReference type="Pfam" id="PF07642">
    <property type="entry name" value="BBP2"/>
    <property type="match status" value="1"/>
</dbReference>
<proteinExistence type="predicted"/>
<reference evidence="1 2" key="1">
    <citation type="submission" date="2018-02" db="EMBL/GenBank/DDBJ databases">
        <title>Genomic analysis of the strain RR4-38 isolated from a seawater recirculating aquaculture system.</title>
        <authorList>
            <person name="Kim Y.-S."/>
            <person name="Jang Y.H."/>
            <person name="Kim K.-H."/>
        </authorList>
    </citation>
    <scope>NUCLEOTIDE SEQUENCE [LARGE SCALE GENOMIC DNA]</scope>
    <source>
        <strain evidence="1 2">RR4-38</strain>
    </source>
</reference>
<dbReference type="RefSeq" id="WP_105215770.1">
    <property type="nucleotide sequence ID" value="NZ_CP027062.1"/>
</dbReference>
<sequence length="406" mass="44131">MRTLLLEIIFFIVLLLLQATATIAQPRGPFEPFVVDDVTKSEFCLSGSVDTYFHQAIGTVETAPRTSFANLPGFSLGMINLVFSYSGKKSGIVAGLVFGPRGTDAIINSSLYVNPRGNGSAHIIGQMFAYYQFSENIRINIGQFNTFLGYETISPTPNFHYSTSYLFSNGPFHHTGLRADINIGNGWTGKLAVMNSTDFTEFNPFDTFSVGGQLSYSNNTYNFNVSAITGDQDGNLKPSEGLNSTSAGNNLQIDLTGRVALFRNYNVGINASYRRIGVGELVTEIGIKDATGDSYGFFGLALYQDYTFSDEVAIGLRAEAFSEFGGGIGAIGSYDNLGASTITEITLSGNIIGENLRFIPEIRIDIGSENTFTEKTNNDATNFIPSFNLAVVYTLPVLKYNFPSHN</sequence>